<evidence type="ECO:0000256" key="3">
    <source>
        <dbReference type="ARBA" id="ARBA00011748"/>
    </source>
</evidence>
<evidence type="ECO:0000256" key="12">
    <source>
        <dbReference type="ARBA" id="ARBA00023180"/>
    </source>
</evidence>
<dbReference type="InterPro" id="IPR017978">
    <property type="entry name" value="GPCR_3_C"/>
</dbReference>
<feature type="transmembrane region" description="Helical" evidence="15">
    <location>
        <begin position="625"/>
        <end position="647"/>
    </location>
</feature>
<feature type="chain" id="PRO_5019263717" description="G-protein coupled receptor family C group 6 member A" evidence="16">
    <location>
        <begin position="24"/>
        <end position="906"/>
    </location>
</feature>
<keyword evidence="8" id="KW-0297">G-protein coupled receptor</keyword>
<dbReference type="Pfam" id="PF01094">
    <property type="entry name" value="ANF_receptor"/>
    <property type="match status" value="1"/>
</dbReference>
<dbReference type="FunFam" id="2.10.50.30:FF:000004">
    <property type="entry name" value="Taste receptor type 1 member 3-like protein"/>
    <property type="match status" value="1"/>
</dbReference>
<keyword evidence="5 15" id="KW-0812">Transmembrane</keyword>
<dbReference type="OrthoDB" id="425344at2759"/>
<evidence type="ECO:0000256" key="2">
    <source>
        <dbReference type="ARBA" id="ARBA00007242"/>
    </source>
</evidence>
<dbReference type="Gene3D" id="3.40.50.2300">
    <property type="match status" value="2"/>
</dbReference>
<reference evidence="18 19" key="1">
    <citation type="journal article" date="2018" name="Nat. Ecol. Evol.">
        <title>Shark genomes provide insights into elasmobranch evolution and the origin of vertebrates.</title>
        <authorList>
            <person name="Hara Y"/>
            <person name="Yamaguchi K"/>
            <person name="Onimaru K"/>
            <person name="Kadota M"/>
            <person name="Koyanagi M"/>
            <person name="Keeley SD"/>
            <person name="Tatsumi K"/>
            <person name="Tanaka K"/>
            <person name="Motone F"/>
            <person name="Kageyama Y"/>
            <person name="Nozu R"/>
            <person name="Adachi N"/>
            <person name="Nishimura O"/>
            <person name="Nakagawa R"/>
            <person name="Tanegashima C"/>
            <person name="Kiyatake I"/>
            <person name="Matsumoto R"/>
            <person name="Murakumo K"/>
            <person name="Nishida K"/>
            <person name="Terakita A"/>
            <person name="Kuratani S"/>
            <person name="Sato K"/>
            <person name="Hyodo S Kuraku.S."/>
        </authorList>
    </citation>
    <scope>NUCLEOTIDE SEQUENCE [LARGE SCALE GENOMIC DNA]</scope>
</reference>
<comment type="caution">
    <text evidence="18">The sequence shown here is derived from an EMBL/GenBank/DDBJ whole genome shotgun (WGS) entry which is preliminary data.</text>
</comment>
<proteinExistence type="inferred from homology"/>
<evidence type="ECO:0000313" key="19">
    <source>
        <dbReference type="Proteomes" id="UP000288216"/>
    </source>
</evidence>
<dbReference type="Pfam" id="PF00003">
    <property type="entry name" value="7tm_3"/>
    <property type="match status" value="1"/>
</dbReference>
<evidence type="ECO:0000256" key="11">
    <source>
        <dbReference type="ARBA" id="ARBA00023170"/>
    </source>
</evidence>
<dbReference type="GO" id="GO:0005886">
    <property type="term" value="C:plasma membrane"/>
    <property type="evidence" value="ECO:0007669"/>
    <property type="project" value="UniProtKB-SubCell"/>
</dbReference>
<keyword evidence="7 15" id="KW-1133">Transmembrane helix</keyword>
<keyword evidence="19" id="KW-1185">Reference proteome</keyword>
<dbReference type="PANTHER" id="PTHR24061">
    <property type="entry name" value="CALCIUM-SENSING RECEPTOR-RELATED"/>
    <property type="match status" value="1"/>
</dbReference>
<keyword evidence="6 16" id="KW-0732">Signal</keyword>
<comment type="similarity">
    <text evidence="2">Belongs to the G-protein coupled receptor 3 family.</text>
</comment>
<dbReference type="AlphaFoldDB" id="A0A401NPM8"/>
<keyword evidence="10" id="KW-1015">Disulfide bond</keyword>
<dbReference type="InterPro" id="IPR038550">
    <property type="entry name" value="GPCR_3_9-Cys_sf"/>
</dbReference>
<evidence type="ECO:0000256" key="5">
    <source>
        <dbReference type="ARBA" id="ARBA00022692"/>
    </source>
</evidence>
<evidence type="ECO:0000256" key="16">
    <source>
        <dbReference type="SAM" id="SignalP"/>
    </source>
</evidence>
<feature type="transmembrane region" description="Helical" evidence="15">
    <location>
        <begin position="697"/>
        <end position="721"/>
    </location>
</feature>
<dbReference type="PANTHER" id="PTHR24061:SF5">
    <property type="entry name" value="G-PROTEIN COUPLED RECEPTOR FAMILY C GROUP 6 MEMBER A"/>
    <property type="match status" value="1"/>
</dbReference>
<evidence type="ECO:0000256" key="4">
    <source>
        <dbReference type="ARBA" id="ARBA00022475"/>
    </source>
</evidence>
<dbReference type="OMA" id="QGTICAI"/>
<comment type="subcellular location">
    <subcellularLocation>
        <location evidence="1">Cell membrane</location>
        <topology evidence="1">Multi-pass membrane protein</topology>
    </subcellularLocation>
</comment>
<evidence type="ECO:0000256" key="8">
    <source>
        <dbReference type="ARBA" id="ARBA00023040"/>
    </source>
</evidence>
<dbReference type="GO" id="GO:0004930">
    <property type="term" value="F:G protein-coupled receptor activity"/>
    <property type="evidence" value="ECO:0007669"/>
    <property type="project" value="UniProtKB-KW"/>
</dbReference>
<evidence type="ECO:0000256" key="9">
    <source>
        <dbReference type="ARBA" id="ARBA00023136"/>
    </source>
</evidence>
<dbReference type="PROSITE" id="PS51257">
    <property type="entry name" value="PROKAR_LIPOPROTEIN"/>
    <property type="match status" value="1"/>
</dbReference>
<keyword evidence="9 15" id="KW-0472">Membrane</keyword>
<dbReference type="Pfam" id="PF07562">
    <property type="entry name" value="NCD3G"/>
    <property type="match status" value="1"/>
</dbReference>
<gene>
    <name evidence="18" type="ORF">scyTo_0011523</name>
</gene>
<evidence type="ECO:0000256" key="7">
    <source>
        <dbReference type="ARBA" id="ARBA00022989"/>
    </source>
</evidence>
<keyword evidence="12" id="KW-0325">Glycoprotein</keyword>
<feature type="domain" description="G-protein coupled receptors family 3 profile" evidence="17">
    <location>
        <begin position="590"/>
        <end position="852"/>
    </location>
</feature>
<evidence type="ECO:0000256" key="13">
    <source>
        <dbReference type="ARBA" id="ARBA00023224"/>
    </source>
</evidence>
<feature type="transmembrane region" description="Helical" evidence="15">
    <location>
        <begin position="780"/>
        <end position="802"/>
    </location>
</feature>
<dbReference type="EMBL" id="BFAA01005264">
    <property type="protein sequence ID" value="GCB62797.1"/>
    <property type="molecule type" value="Genomic_DNA"/>
</dbReference>
<keyword evidence="11" id="KW-0675">Receptor</keyword>
<sequence length="906" mass="101470">MLRSMILYVFLTWCALSINLLFACEILDDFDNTGAPGDIIIGGLIPVHGTIVSLKKPESQPCAGYDVRGLVKVIALIHSIEMVNNSTLLPGIKLGYEIYDTCTEPTKALKATLRFLSIFNSTDNCVKVQCNYTDYQPAVKAVIGAGTSEVSIAVARLLNIQLIPQISYSASAKILSDKARFPAFLRTIPSDDYQTKAMVKVVQRFQWNWVGTIASDDEYSRSGIDNFIAQAESLGICIAFQEVIPFYSSIQVTNSRINEIANIVINRTKVNVIVIFGKSTHVIELFKILGTHNISKVWIASDSWSTNSNITRLEGIENIGDIVGFTFKSGSLSKFQNYLKKLPVNLKNVNTFLNKYYRLRVLCANVENDELETCISNYSHHVDANSYYVSNKAMQYQEDNFLVNNIEPGVISSIQWSVTALVHALRNLLKCNEGTCWKTFDFAPWKLLEELKKVNVTDDGTKIQFDPSGNFISGYDIVMWKRINGKMEFNHTVAEYDIQEDKIKVTNSRLNHLEEITSNCSIHCQPGQIKLSSEDHHTCCYNCANCSLHTYSKTIDALQCYPCFADEWAPPGSASCHKKSIIFLYWSNGFSIVLLTLSAFGIVLIIIISVIFMKNVNTPVVKSSGGTMSFIMLISLLLSFLSVGLFIGKPNNTTCKIRQCLFGISFTLAVSCALAKSLKILLAFNFNPVNQNHLKNLYNYGFITSFCTGLQAVICTLWLVFNGPKALTDVSRLQREILVECSEGSYVAFAVMLGYIAFLALICFTFAFKGRKLPENYNEAKFITFSMLIYFISWITFVPVYVTTHGKYLPAVEVVAILSSTYGILCCQFFTKCYIILFKKDCNTTTSFLKNLYDYSMKSTNIITNHSARCKSIKKNNSQNSLNVTPISSVQNNGITNVSRKRCSSW</sequence>
<dbReference type="InterPro" id="IPR000068">
    <property type="entry name" value="GPCR_3_Ca_sens_rcpt-rel"/>
</dbReference>
<keyword evidence="4" id="KW-1003">Cell membrane</keyword>
<feature type="transmembrane region" description="Helical" evidence="15">
    <location>
        <begin position="662"/>
        <end position="685"/>
    </location>
</feature>
<comment type="subunit">
    <text evidence="3">Homodimer; disulfide-linked.</text>
</comment>
<dbReference type="Proteomes" id="UP000288216">
    <property type="component" value="Unassembled WGS sequence"/>
</dbReference>
<feature type="transmembrane region" description="Helical" evidence="15">
    <location>
        <begin position="808"/>
        <end position="830"/>
    </location>
</feature>
<dbReference type="InterPro" id="IPR001828">
    <property type="entry name" value="ANF_lig-bd_rcpt"/>
</dbReference>
<name>A0A401NPM8_SCYTO</name>
<evidence type="ECO:0000256" key="14">
    <source>
        <dbReference type="ARBA" id="ARBA00039774"/>
    </source>
</evidence>
<evidence type="ECO:0000259" key="17">
    <source>
        <dbReference type="PROSITE" id="PS50259"/>
    </source>
</evidence>
<dbReference type="Gene3D" id="2.10.50.30">
    <property type="entry name" value="GPCR, family 3, nine cysteines domain"/>
    <property type="match status" value="1"/>
</dbReference>
<evidence type="ECO:0000256" key="1">
    <source>
        <dbReference type="ARBA" id="ARBA00004651"/>
    </source>
</evidence>
<dbReference type="InterPro" id="IPR028082">
    <property type="entry name" value="Peripla_BP_I"/>
</dbReference>
<evidence type="ECO:0000256" key="6">
    <source>
        <dbReference type="ARBA" id="ARBA00022729"/>
    </source>
</evidence>
<dbReference type="SUPFAM" id="SSF53822">
    <property type="entry name" value="Periplasmic binding protein-like I"/>
    <property type="match status" value="1"/>
</dbReference>
<dbReference type="PRINTS" id="PR00248">
    <property type="entry name" value="GPCRMGR"/>
</dbReference>
<organism evidence="18 19">
    <name type="scientific">Scyliorhinus torazame</name>
    <name type="common">Cloudy catshark</name>
    <name type="synonym">Catulus torazame</name>
    <dbReference type="NCBI Taxonomy" id="75743"/>
    <lineage>
        <taxon>Eukaryota</taxon>
        <taxon>Metazoa</taxon>
        <taxon>Chordata</taxon>
        <taxon>Craniata</taxon>
        <taxon>Vertebrata</taxon>
        <taxon>Chondrichthyes</taxon>
        <taxon>Elasmobranchii</taxon>
        <taxon>Galeomorphii</taxon>
        <taxon>Galeoidea</taxon>
        <taxon>Carcharhiniformes</taxon>
        <taxon>Scyliorhinidae</taxon>
        <taxon>Scyliorhinus</taxon>
    </lineage>
</organism>
<dbReference type="InterPro" id="IPR017979">
    <property type="entry name" value="GPCR_3_CS"/>
</dbReference>
<feature type="transmembrane region" description="Helical" evidence="15">
    <location>
        <begin position="746"/>
        <end position="768"/>
    </location>
</feature>
<keyword evidence="13" id="KW-0807">Transducer</keyword>
<evidence type="ECO:0000256" key="15">
    <source>
        <dbReference type="SAM" id="Phobius"/>
    </source>
</evidence>
<dbReference type="FunFam" id="3.40.50.2300:FF:000152">
    <property type="entry name" value="G protein-coupled receptor class C group 6 member A"/>
    <property type="match status" value="1"/>
</dbReference>
<feature type="transmembrane region" description="Helical" evidence="15">
    <location>
        <begin position="583"/>
        <end position="613"/>
    </location>
</feature>
<dbReference type="PROSITE" id="PS50259">
    <property type="entry name" value="G_PROTEIN_RECEP_F3_4"/>
    <property type="match status" value="1"/>
</dbReference>
<dbReference type="PRINTS" id="PR00592">
    <property type="entry name" value="CASENSINGR"/>
</dbReference>
<dbReference type="InterPro" id="IPR011500">
    <property type="entry name" value="GPCR_3_9-Cys_dom"/>
</dbReference>
<protein>
    <recommendedName>
        <fullName evidence="14">G-protein coupled receptor family C group 6 member A</fullName>
    </recommendedName>
</protein>
<dbReference type="InterPro" id="IPR000337">
    <property type="entry name" value="GPCR_3"/>
</dbReference>
<accession>A0A401NPM8</accession>
<feature type="signal peptide" evidence="16">
    <location>
        <begin position="1"/>
        <end position="23"/>
    </location>
</feature>
<evidence type="ECO:0000313" key="18">
    <source>
        <dbReference type="EMBL" id="GCB62797.1"/>
    </source>
</evidence>
<dbReference type="PROSITE" id="PS00981">
    <property type="entry name" value="G_PROTEIN_RECEP_F3_3"/>
    <property type="match status" value="1"/>
</dbReference>
<evidence type="ECO:0000256" key="10">
    <source>
        <dbReference type="ARBA" id="ARBA00023157"/>
    </source>
</evidence>
<dbReference type="STRING" id="75743.A0A401NPM8"/>